<dbReference type="Pfam" id="PF18183">
    <property type="entry name" value="SLATT_2"/>
    <property type="match status" value="1"/>
</dbReference>
<gene>
    <name evidence="3" type="ORF">L0P92_19980</name>
</gene>
<feature type="transmembrane region" description="Helical" evidence="1">
    <location>
        <begin position="71"/>
        <end position="93"/>
    </location>
</feature>
<keyword evidence="4" id="KW-1185">Reference proteome</keyword>
<evidence type="ECO:0000259" key="2">
    <source>
        <dbReference type="Pfam" id="PF18183"/>
    </source>
</evidence>
<sequence length="218" mass="23826">MTGSTGAVGPDGGRARRRDLRSRPFPALAANTPAERLESVQLLRAWAEQEAEDAIEWYLEDKRLKRLGSRVIRGMMIVLATTGTVIPLAGAAANADIQSWGYVFLAAAAGCKGFDYFFGLSTAWMRDITAAQALRGELNEFRLAWSAELLRDVTGEPEQSVIERRMNLIGGLLGRIRAHLEGETADWTAEFRAGLQQFQEQAVALPAPREAGVPAAER</sequence>
<dbReference type="InterPro" id="IPR040688">
    <property type="entry name" value="SLATT_2"/>
</dbReference>
<evidence type="ECO:0000256" key="1">
    <source>
        <dbReference type="SAM" id="Phobius"/>
    </source>
</evidence>
<dbReference type="AlphaFoldDB" id="A0A9X1Q1Y7"/>
<reference evidence="3" key="1">
    <citation type="submission" date="2022-01" db="EMBL/GenBank/DDBJ databases">
        <title>Draft Genome Sequences of Seven Type Strains of the Genus Streptomyces.</title>
        <authorList>
            <person name="Aziz S."/>
            <person name="Coretto E."/>
            <person name="Chronakova A."/>
            <person name="Sproer C."/>
            <person name="Huber K."/>
            <person name="Nouioui I."/>
            <person name="Gross H."/>
        </authorList>
    </citation>
    <scope>NUCLEOTIDE SEQUENCE</scope>
    <source>
        <strain evidence="3">DSM 103493</strain>
    </source>
</reference>
<feature type="domain" description="SMODS and SLOG-associating 2TM effector" evidence="2">
    <location>
        <begin position="19"/>
        <end position="209"/>
    </location>
</feature>
<organism evidence="3 4">
    <name type="scientific">Streptomyces muensis</name>
    <dbReference type="NCBI Taxonomy" id="1077944"/>
    <lineage>
        <taxon>Bacteria</taxon>
        <taxon>Bacillati</taxon>
        <taxon>Actinomycetota</taxon>
        <taxon>Actinomycetes</taxon>
        <taxon>Kitasatosporales</taxon>
        <taxon>Streptomycetaceae</taxon>
        <taxon>Streptomyces</taxon>
    </lineage>
</organism>
<keyword evidence="1" id="KW-1133">Transmembrane helix</keyword>
<dbReference type="NCBIfam" id="NF033633">
    <property type="entry name" value="SLATT_2"/>
    <property type="match status" value="1"/>
</dbReference>
<protein>
    <submittedName>
        <fullName evidence="3">SLATT domain-containing protein</fullName>
    </submittedName>
</protein>
<feature type="transmembrane region" description="Helical" evidence="1">
    <location>
        <begin position="99"/>
        <end position="118"/>
    </location>
</feature>
<keyword evidence="1" id="KW-0812">Transmembrane</keyword>
<dbReference type="RefSeq" id="WP_234764159.1">
    <property type="nucleotide sequence ID" value="NZ_JAKEIP010000077.1"/>
</dbReference>
<evidence type="ECO:0000313" key="3">
    <source>
        <dbReference type="EMBL" id="MCF1595836.1"/>
    </source>
</evidence>
<proteinExistence type="predicted"/>
<keyword evidence="1" id="KW-0472">Membrane</keyword>
<dbReference type="EMBL" id="JAKEIP010000077">
    <property type="protein sequence ID" value="MCF1595836.1"/>
    <property type="molecule type" value="Genomic_DNA"/>
</dbReference>
<name>A0A9X1Q1Y7_STRM4</name>
<comment type="caution">
    <text evidence="3">The sequence shown here is derived from an EMBL/GenBank/DDBJ whole genome shotgun (WGS) entry which is preliminary data.</text>
</comment>
<accession>A0A9X1Q1Y7</accession>
<evidence type="ECO:0000313" key="4">
    <source>
        <dbReference type="Proteomes" id="UP001139384"/>
    </source>
</evidence>
<dbReference type="Proteomes" id="UP001139384">
    <property type="component" value="Unassembled WGS sequence"/>
</dbReference>